<dbReference type="STRING" id="283909.R7TIJ6"/>
<dbReference type="Proteomes" id="UP000014760">
    <property type="component" value="Unassembled WGS sequence"/>
</dbReference>
<dbReference type="PANTHER" id="PTHR20990">
    <property type="entry name" value="PEROXISOMAL BIOGENESIS FACTOR 11"/>
    <property type="match status" value="1"/>
</dbReference>
<evidence type="ECO:0000256" key="2">
    <source>
        <dbReference type="ARBA" id="ARBA00023140"/>
    </source>
</evidence>
<dbReference type="InterPro" id="IPR008733">
    <property type="entry name" value="PEX11"/>
</dbReference>
<dbReference type="PANTHER" id="PTHR20990:SF1">
    <property type="entry name" value="PEROXISOMAL MEMBRANE PROTEIN 11C"/>
    <property type="match status" value="1"/>
</dbReference>
<organism evidence="5">
    <name type="scientific">Capitella teleta</name>
    <name type="common">Polychaete worm</name>
    <dbReference type="NCBI Taxonomy" id="283909"/>
    <lineage>
        <taxon>Eukaryota</taxon>
        <taxon>Metazoa</taxon>
        <taxon>Spiralia</taxon>
        <taxon>Lophotrochozoa</taxon>
        <taxon>Annelida</taxon>
        <taxon>Polychaeta</taxon>
        <taxon>Sedentaria</taxon>
        <taxon>Scolecida</taxon>
        <taxon>Capitellidae</taxon>
        <taxon>Capitella</taxon>
    </lineage>
</organism>
<evidence type="ECO:0008006" key="8">
    <source>
        <dbReference type="Google" id="ProtNLM"/>
    </source>
</evidence>
<evidence type="ECO:0000313" key="7">
    <source>
        <dbReference type="Proteomes" id="UP000014760"/>
    </source>
</evidence>
<dbReference type="HOGENOM" id="CLU_100620_1_0_1"/>
<evidence type="ECO:0000313" key="6">
    <source>
        <dbReference type="EnsemblMetazoa" id="CapteP175631"/>
    </source>
</evidence>
<keyword evidence="4" id="KW-1133">Transmembrane helix</keyword>
<protein>
    <recommendedName>
        <fullName evidence="8">Peroxisomal membrane protein 11C</fullName>
    </recommendedName>
</protein>
<proteinExistence type="predicted"/>
<keyword evidence="2" id="KW-0576">Peroxisome</keyword>
<reference evidence="7" key="1">
    <citation type="submission" date="2012-12" db="EMBL/GenBank/DDBJ databases">
        <authorList>
            <person name="Hellsten U."/>
            <person name="Grimwood J."/>
            <person name="Chapman J.A."/>
            <person name="Shapiro H."/>
            <person name="Aerts A."/>
            <person name="Otillar R.P."/>
            <person name="Terry A.Y."/>
            <person name="Boore J.L."/>
            <person name="Simakov O."/>
            <person name="Marletaz F."/>
            <person name="Cho S.-J."/>
            <person name="Edsinger-Gonzales E."/>
            <person name="Havlak P."/>
            <person name="Kuo D.-H."/>
            <person name="Larsson T."/>
            <person name="Lv J."/>
            <person name="Arendt D."/>
            <person name="Savage R."/>
            <person name="Osoegawa K."/>
            <person name="de Jong P."/>
            <person name="Lindberg D.R."/>
            <person name="Seaver E.C."/>
            <person name="Weisblat D.A."/>
            <person name="Putnam N.H."/>
            <person name="Grigoriev I.V."/>
            <person name="Rokhsar D.S."/>
        </authorList>
    </citation>
    <scope>NUCLEOTIDE SEQUENCE</scope>
    <source>
        <strain evidence="7">I ESC-2004</strain>
    </source>
</reference>
<accession>R7TIJ6</accession>
<dbReference type="EnsemblMetazoa" id="CapteT175631">
    <property type="protein sequence ID" value="CapteP175631"/>
    <property type="gene ID" value="CapteG175631"/>
</dbReference>
<feature type="transmembrane region" description="Helical" evidence="4">
    <location>
        <begin position="114"/>
        <end position="134"/>
    </location>
</feature>
<reference evidence="6" key="3">
    <citation type="submission" date="2015-06" db="UniProtKB">
        <authorList>
            <consortium name="EnsemblMetazoa"/>
        </authorList>
    </citation>
    <scope>IDENTIFICATION</scope>
</reference>
<dbReference type="InterPro" id="IPR026510">
    <property type="entry name" value="PEX11C_met"/>
</dbReference>
<keyword evidence="4" id="KW-0812">Transmembrane</keyword>
<keyword evidence="7" id="KW-1185">Reference proteome</keyword>
<feature type="transmembrane region" description="Helical" evidence="4">
    <location>
        <begin position="76"/>
        <end position="94"/>
    </location>
</feature>
<sequence>METYVALLQTYSGRDKIIRTTAYTCVLLTGASKGKMAKTLATIAKNIGAARTVLRLFDDLPMWTLTRKFGSTDSDLISRVCSALGNIAIQFYYPFEKIAWAADQEILPVASQKWWDLGIVSWAVYLVFFIIRGFRQICILRSKRFQVVKRRKLESPEKSGAKDEEYRTKIHELASEEMGLYLDVVKNCADLVMAVNWLPAGYLWAGKLSPARNAAFGTLSSFIGLYVLWKDMSKKLRNQKAKTV</sequence>
<dbReference type="OMA" id="PIEKICW"/>
<dbReference type="OrthoDB" id="10005898at2759"/>
<dbReference type="EMBL" id="KB310543">
    <property type="protein sequence ID" value="ELT91351.1"/>
    <property type="molecule type" value="Genomic_DNA"/>
</dbReference>
<dbReference type="GO" id="GO:0005778">
    <property type="term" value="C:peroxisomal membrane"/>
    <property type="evidence" value="ECO:0007669"/>
    <property type="project" value="UniProtKB-SubCell"/>
</dbReference>
<evidence type="ECO:0000313" key="5">
    <source>
        <dbReference type="EMBL" id="ELT91351.1"/>
    </source>
</evidence>
<reference evidence="5 7" key="2">
    <citation type="journal article" date="2013" name="Nature">
        <title>Insights into bilaterian evolution from three spiralian genomes.</title>
        <authorList>
            <person name="Simakov O."/>
            <person name="Marletaz F."/>
            <person name="Cho S.J."/>
            <person name="Edsinger-Gonzales E."/>
            <person name="Havlak P."/>
            <person name="Hellsten U."/>
            <person name="Kuo D.H."/>
            <person name="Larsson T."/>
            <person name="Lv J."/>
            <person name="Arendt D."/>
            <person name="Savage R."/>
            <person name="Osoegawa K."/>
            <person name="de Jong P."/>
            <person name="Grimwood J."/>
            <person name="Chapman J.A."/>
            <person name="Shapiro H."/>
            <person name="Aerts A."/>
            <person name="Otillar R.P."/>
            <person name="Terry A.Y."/>
            <person name="Boore J.L."/>
            <person name="Grigoriev I.V."/>
            <person name="Lindberg D.R."/>
            <person name="Seaver E.C."/>
            <person name="Weisblat D.A."/>
            <person name="Putnam N.H."/>
            <person name="Rokhsar D.S."/>
        </authorList>
    </citation>
    <scope>NUCLEOTIDE SEQUENCE</scope>
    <source>
        <strain evidence="5 7">I ESC-2004</strain>
    </source>
</reference>
<gene>
    <name evidence="5" type="ORF">CAPTEDRAFT_175631</name>
</gene>
<dbReference type="FunCoup" id="R7TIJ6">
    <property type="interactions" value="272"/>
</dbReference>
<keyword evidence="1 4" id="KW-0472">Membrane</keyword>
<dbReference type="AlphaFoldDB" id="R7TIJ6"/>
<comment type="subcellular location">
    <subcellularLocation>
        <location evidence="3">Peroxisome membrane</location>
    </subcellularLocation>
</comment>
<dbReference type="GO" id="GO:0016559">
    <property type="term" value="P:peroxisome fission"/>
    <property type="evidence" value="ECO:0007669"/>
    <property type="project" value="InterPro"/>
</dbReference>
<name>R7TIJ6_CAPTE</name>
<dbReference type="EMBL" id="AMQN01002945">
    <property type="status" value="NOT_ANNOTATED_CDS"/>
    <property type="molecule type" value="Genomic_DNA"/>
</dbReference>
<evidence type="ECO:0000256" key="1">
    <source>
        <dbReference type="ARBA" id="ARBA00023136"/>
    </source>
</evidence>
<evidence type="ECO:0000256" key="3">
    <source>
        <dbReference type="ARBA" id="ARBA00046271"/>
    </source>
</evidence>
<evidence type="ECO:0000256" key="4">
    <source>
        <dbReference type="SAM" id="Phobius"/>
    </source>
</evidence>
<dbReference type="Pfam" id="PF05648">
    <property type="entry name" value="PEX11"/>
    <property type="match status" value="1"/>
</dbReference>